<keyword evidence="2" id="KW-1133">Transmembrane helix</keyword>
<feature type="compositionally biased region" description="Acidic residues" evidence="1">
    <location>
        <begin position="435"/>
        <end position="448"/>
    </location>
</feature>
<evidence type="ECO:0000256" key="2">
    <source>
        <dbReference type="SAM" id="Phobius"/>
    </source>
</evidence>
<feature type="compositionally biased region" description="Basic and acidic residues" evidence="1">
    <location>
        <begin position="383"/>
        <end position="396"/>
    </location>
</feature>
<gene>
    <name evidence="3" type="ORF">EGH23_06240</name>
</gene>
<dbReference type="RefSeq" id="WP_220579126.1">
    <property type="nucleotide sequence ID" value="NZ_RKLT01000001.1"/>
</dbReference>
<proteinExistence type="predicted"/>
<feature type="compositionally biased region" description="Low complexity" evidence="1">
    <location>
        <begin position="131"/>
        <end position="149"/>
    </location>
</feature>
<feature type="region of interest" description="Disordered" evidence="1">
    <location>
        <begin position="95"/>
        <end position="448"/>
    </location>
</feature>
<feature type="compositionally biased region" description="Acidic residues" evidence="1">
    <location>
        <begin position="372"/>
        <end position="382"/>
    </location>
</feature>
<feature type="compositionally biased region" description="Low complexity" evidence="1">
    <location>
        <begin position="182"/>
        <end position="192"/>
    </location>
</feature>
<keyword evidence="2" id="KW-0472">Membrane</keyword>
<sequence length="448" mass="45351">MSAVSLLDVYRYGTRFVGYFLVVSVVGGAFVGIGMVLGASSATSPTVETNRALLGVAVAGIGVLLTLSGLFGLAHKLVADATRVGAAAAVAATDGESVAERVADEPSDESATTEGTARADSQETTDERQPAGAATAATGAAVGGATAATDDAEAPPQRSETQPPAADPDDPVGVNRPGQRRGGSSSAASTESEPAETTREPAQSPSAAAGTEDGTTADRESVTDRQTATDVGVPGAEPTDDAPSSEATATGTDDAAVDPTGEPDDGSIFGGPTADAPSDAAGEPTAREANGENEPTSAESEAPQEWSPPDPTEFEQRESQAKTTETDDDETAGDAPDFADWGTEGQTDPDVGTDTRGGRGEPTDGPRTTDDLFGEESSDESDPFERPTAEETRVEDDSAATDATAADATDEAVADQPNDEDDPETAGSTRRFEVDSDSDPLSDALDDE</sequence>
<reference evidence="3 4" key="1">
    <citation type="submission" date="2021-06" db="EMBL/GenBank/DDBJ databases">
        <title>Halomicroarcula sp. a new haloarchaeum isolated from saline soil.</title>
        <authorList>
            <person name="Duran-Viseras A."/>
            <person name="Sanchez-Porro C."/>
            <person name="Ventosa A."/>
        </authorList>
    </citation>
    <scope>NUCLEOTIDE SEQUENCE [LARGE SCALE GENOMIC DNA]</scope>
    <source>
        <strain evidence="3 4">F27</strain>
    </source>
</reference>
<feature type="compositionally biased region" description="Basic and acidic residues" evidence="1">
    <location>
        <begin position="356"/>
        <end position="370"/>
    </location>
</feature>
<evidence type="ECO:0000256" key="1">
    <source>
        <dbReference type="SAM" id="MobiDB-lite"/>
    </source>
</evidence>
<feature type="compositionally biased region" description="Acidic residues" evidence="1">
    <location>
        <begin position="408"/>
        <end position="424"/>
    </location>
</feature>
<keyword evidence="4" id="KW-1185">Reference proteome</keyword>
<evidence type="ECO:0000313" key="3">
    <source>
        <dbReference type="EMBL" id="MBX0294482.1"/>
    </source>
</evidence>
<accession>A0AAW4P970</accession>
<organism evidence="3 4">
    <name type="scientific">Haloarcula nitratireducens</name>
    <dbReference type="NCBI Taxonomy" id="2487749"/>
    <lineage>
        <taxon>Archaea</taxon>
        <taxon>Methanobacteriati</taxon>
        <taxon>Methanobacteriota</taxon>
        <taxon>Stenosarchaea group</taxon>
        <taxon>Halobacteria</taxon>
        <taxon>Halobacteriales</taxon>
        <taxon>Haloarculaceae</taxon>
        <taxon>Haloarcula</taxon>
    </lineage>
</organism>
<keyword evidence="2" id="KW-0812">Transmembrane</keyword>
<comment type="caution">
    <text evidence="3">The sequence shown here is derived from an EMBL/GenBank/DDBJ whole genome shotgun (WGS) entry which is preliminary data.</text>
</comment>
<dbReference type="EMBL" id="RKLT01000001">
    <property type="protein sequence ID" value="MBX0294482.1"/>
    <property type="molecule type" value="Genomic_DNA"/>
</dbReference>
<dbReference type="AlphaFoldDB" id="A0AAW4P970"/>
<feature type="transmembrane region" description="Helical" evidence="2">
    <location>
        <begin position="52"/>
        <end position="74"/>
    </location>
</feature>
<feature type="compositionally biased region" description="Low complexity" evidence="1">
    <location>
        <begin position="247"/>
        <end position="260"/>
    </location>
</feature>
<name>A0AAW4P970_9EURY</name>
<feature type="transmembrane region" description="Helical" evidence="2">
    <location>
        <begin position="16"/>
        <end position="40"/>
    </location>
</feature>
<dbReference type="Proteomes" id="UP001430455">
    <property type="component" value="Unassembled WGS sequence"/>
</dbReference>
<protein>
    <submittedName>
        <fullName evidence="3">Uncharacterized protein</fullName>
    </submittedName>
</protein>
<evidence type="ECO:0000313" key="4">
    <source>
        <dbReference type="Proteomes" id="UP001430455"/>
    </source>
</evidence>